<evidence type="ECO:0000313" key="5">
    <source>
        <dbReference type="Proteomes" id="UP000748067"/>
    </source>
</evidence>
<dbReference type="EMBL" id="JXDI01000001">
    <property type="protein sequence ID" value="KAF2410982.1"/>
    <property type="molecule type" value="Genomic_DNA"/>
</dbReference>
<evidence type="ECO:0000256" key="1">
    <source>
        <dbReference type="SAM" id="Phobius"/>
    </source>
</evidence>
<keyword evidence="5" id="KW-1185">Reference proteome</keyword>
<name>A0A1G9Z347_9PSED</name>
<proteinExistence type="predicted"/>
<dbReference type="AlphaFoldDB" id="A0A1G9Z347"/>
<dbReference type="Proteomes" id="UP000748067">
    <property type="component" value="Unassembled WGS sequence"/>
</dbReference>
<feature type="transmembrane region" description="Helical" evidence="1">
    <location>
        <begin position="35"/>
        <end position="58"/>
    </location>
</feature>
<gene>
    <name evidence="2" type="ORF">PSAN_34160</name>
    <name evidence="3" type="ORF">SAMN04490179_2841</name>
</gene>
<keyword evidence="1" id="KW-0812">Transmembrane</keyword>
<keyword evidence="1" id="KW-1133">Transmembrane helix</keyword>
<reference evidence="3 4" key="2">
    <citation type="submission" date="2016-10" db="EMBL/GenBank/DDBJ databases">
        <authorList>
            <person name="de Groot N.N."/>
        </authorList>
    </citation>
    <scope>NUCLEOTIDE SEQUENCE [LARGE SCALE GENOMIC DNA]</scope>
    <source>
        <strain evidence="3 4">BS2772</strain>
    </source>
</reference>
<reference evidence="2 5" key="1">
    <citation type="submission" date="2015-01" db="EMBL/GenBank/DDBJ databases">
        <title>Genome Sequence of Pseudomonas antarctica CMS 35.</title>
        <authorList>
            <person name="Voget S."/>
            <person name="Chow J."/>
            <person name="Daniel R."/>
            <person name="Streit W."/>
        </authorList>
    </citation>
    <scope>NUCLEOTIDE SEQUENCE [LARGE SCALE GENOMIC DNA]</scope>
    <source>
        <strain evidence="2 5">CMS 35</strain>
    </source>
</reference>
<dbReference type="EMBL" id="LT629704">
    <property type="protein sequence ID" value="SDN15868.1"/>
    <property type="molecule type" value="Genomic_DNA"/>
</dbReference>
<organism evidence="3 4">
    <name type="scientific">Pseudomonas antarctica</name>
    <dbReference type="NCBI Taxonomy" id="219572"/>
    <lineage>
        <taxon>Bacteria</taxon>
        <taxon>Pseudomonadati</taxon>
        <taxon>Pseudomonadota</taxon>
        <taxon>Gammaproteobacteria</taxon>
        <taxon>Pseudomonadales</taxon>
        <taxon>Pseudomonadaceae</taxon>
        <taxon>Pseudomonas</taxon>
    </lineage>
</organism>
<keyword evidence="1" id="KW-0472">Membrane</keyword>
<sequence>MELRWVFILVGSAIKGMVFTRMLRVRVINLISSIFMGAGILVLMLSVGCLMALVPVLFVSAGFEIEFNVVFLWLGIPLSVLFVGVWFYKYSDFARAVIFRR</sequence>
<evidence type="ECO:0000313" key="3">
    <source>
        <dbReference type="EMBL" id="SDN15868.1"/>
    </source>
</evidence>
<accession>A0A1G9Z347</accession>
<protein>
    <submittedName>
        <fullName evidence="3">Uncharacterized protein</fullName>
    </submittedName>
</protein>
<evidence type="ECO:0000313" key="2">
    <source>
        <dbReference type="EMBL" id="KAF2410982.1"/>
    </source>
</evidence>
<feature type="transmembrane region" description="Helical" evidence="1">
    <location>
        <begin position="70"/>
        <end position="91"/>
    </location>
</feature>
<dbReference type="Proteomes" id="UP000182470">
    <property type="component" value="Chromosome I"/>
</dbReference>
<evidence type="ECO:0000313" key="4">
    <source>
        <dbReference type="Proteomes" id="UP000182470"/>
    </source>
</evidence>